<accession>A0A2D2AU93</accession>
<protein>
    <submittedName>
        <fullName evidence="2">Uncharacterized protein</fullName>
    </submittedName>
</protein>
<dbReference type="Proteomes" id="UP000228945">
    <property type="component" value="Chromosome"/>
</dbReference>
<keyword evidence="1" id="KW-0812">Transmembrane</keyword>
<feature type="transmembrane region" description="Helical" evidence="1">
    <location>
        <begin position="45"/>
        <end position="64"/>
    </location>
</feature>
<keyword evidence="1" id="KW-0472">Membrane</keyword>
<keyword evidence="3" id="KW-1185">Reference proteome</keyword>
<evidence type="ECO:0000313" key="3">
    <source>
        <dbReference type="Proteomes" id="UP000228945"/>
    </source>
</evidence>
<dbReference type="RefSeq" id="WP_099620835.1">
    <property type="nucleotide sequence ID" value="NZ_CP024201.1"/>
</dbReference>
<dbReference type="OrthoDB" id="287782at2"/>
<keyword evidence="1" id="KW-1133">Transmembrane helix</keyword>
<evidence type="ECO:0000313" key="2">
    <source>
        <dbReference type="EMBL" id="ATQ41578.1"/>
    </source>
</evidence>
<name>A0A2D2AU93_9CAUL</name>
<proteinExistence type="predicted"/>
<evidence type="ECO:0000256" key="1">
    <source>
        <dbReference type="SAM" id="Phobius"/>
    </source>
</evidence>
<feature type="transmembrane region" description="Helical" evidence="1">
    <location>
        <begin position="71"/>
        <end position="90"/>
    </location>
</feature>
<dbReference type="EMBL" id="CP024201">
    <property type="protein sequence ID" value="ATQ41578.1"/>
    <property type="molecule type" value="Genomic_DNA"/>
</dbReference>
<reference evidence="2 3" key="1">
    <citation type="submission" date="2017-10" db="EMBL/GenBank/DDBJ databases">
        <title>Genome sequence of Caulobacter mirabilis FWC38.</title>
        <authorList>
            <person name="Fiebig A."/>
            <person name="Crosson S."/>
        </authorList>
    </citation>
    <scope>NUCLEOTIDE SEQUENCE [LARGE SCALE GENOMIC DNA]</scope>
    <source>
        <strain evidence="2 3">FWC 38</strain>
    </source>
</reference>
<dbReference type="AlphaFoldDB" id="A0A2D2AU93"/>
<dbReference type="KEGG" id="cmb:CSW64_03705"/>
<organism evidence="2 3">
    <name type="scientific">Caulobacter mirabilis</name>
    <dbReference type="NCBI Taxonomy" id="69666"/>
    <lineage>
        <taxon>Bacteria</taxon>
        <taxon>Pseudomonadati</taxon>
        <taxon>Pseudomonadota</taxon>
        <taxon>Alphaproteobacteria</taxon>
        <taxon>Caulobacterales</taxon>
        <taxon>Caulobacteraceae</taxon>
        <taxon>Caulobacter</taxon>
    </lineage>
</organism>
<feature type="transmembrane region" description="Helical" evidence="1">
    <location>
        <begin position="102"/>
        <end position="122"/>
    </location>
</feature>
<sequence>MIQRGIAALLGGGLAVNALFMLAKPLPWYDAVPGVPLTGAFNPHFVRDIGMAYAVVSLGLLWFAWRPRQGWPALVCAAAFLSLHAAIHVGDASCSGSFWGDLARDFPGVFLPALIATAIAVLSRPTKEA</sequence>
<gene>
    <name evidence="2" type="ORF">CSW64_03705</name>
</gene>